<dbReference type="InterPro" id="IPR001795">
    <property type="entry name" value="RNA-dir_pol_luteovirus"/>
</dbReference>
<keyword evidence="4 7" id="KW-0548">Nucleotidyltransferase</keyword>
<keyword evidence="3 7" id="KW-0808">Transferase</keyword>
<comment type="catalytic activity">
    <reaction evidence="6 7">
        <text>RNA(n) + a ribonucleoside 5'-triphosphate = RNA(n+1) + diphosphate</text>
        <dbReference type="Rhea" id="RHEA:21248"/>
        <dbReference type="Rhea" id="RHEA-COMP:14527"/>
        <dbReference type="Rhea" id="RHEA-COMP:17342"/>
        <dbReference type="ChEBI" id="CHEBI:33019"/>
        <dbReference type="ChEBI" id="CHEBI:61557"/>
        <dbReference type="ChEBI" id="CHEBI:140395"/>
        <dbReference type="EC" id="2.7.7.48"/>
    </reaction>
</comment>
<keyword evidence="2 7" id="KW-0696">RNA-directed RNA polymerase</keyword>
<dbReference type="Pfam" id="PF02123">
    <property type="entry name" value="RdRP_4"/>
    <property type="match status" value="1"/>
</dbReference>
<dbReference type="InterPro" id="IPR043502">
    <property type="entry name" value="DNA/RNA_pol_sf"/>
</dbReference>
<organism evidence="8">
    <name type="scientific">Luoyang Totiv tick virus 4</name>
    <dbReference type="NCBI Taxonomy" id="2972364"/>
    <lineage>
        <taxon>Viruses</taxon>
        <taxon>Riboviria</taxon>
        <taxon>Orthornavirae</taxon>
        <taxon>Duplornaviricota</taxon>
        <taxon>Chrymotiviricetes</taxon>
        <taxon>Ghabrivirales</taxon>
        <taxon>Totiviridae</taxon>
    </lineage>
</organism>
<evidence type="ECO:0000256" key="4">
    <source>
        <dbReference type="ARBA" id="ARBA00022695"/>
    </source>
</evidence>
<keyword evidence="5 7" id="KW-0547">Nucleotide-binding</keyword>
<reference evidence="8" key="1">
    <citation type="submission" date="2022-05" db="EMBL/GenBank/DDBJ databases">
        <authorList>
            <person name="Cao W."/>
            <person name="Jia N."/>
            <person name="Lam T.T.-Y."/>
            <person name="Ni X."/>
            <person name="Liu J."/>
        </authorList>
    </citation>
    <scope>NUCLEOTIDE SEQUENCE</scope>
    <source>
        <strain evidence="8">TIGMIC 1</strain>
    </source>
</reference>
<evidence type="ECO:0000256" key="6">
    <source>
        <dbReference type="ARBA" id="ARBA00048744"/>
    </source>
</evidence>
<dbReference type="GO" id="GO:0006351">
    <property type="term" value="P:DNA-templated transcription"/>
    <property type="evidence" value="ECO:0007669"/>
    <property type="project" value="InterPro"/>
</dbReference>
<accession>A0A9E7V2L9</accession>
<dbReference type="EMBL" id="ON746562">
    <property type="protein sequence ID" value="UYL95685.1"/>
    <property type="molecule type" value="Genomic_RNA"/>
</dbReference>
<evidence type="ECO:0000313" key="8">
    <source>
        <dbReference type="EMBL" id="UYL95685.1"/>
    </source>
</evidence>
<dbReference type="GO" id="GO:0003968">
    <property type="term" value="F:RNA-directed RNA polymerase activity"/>
    <property type="evidence" value="ECO:0007669"/>
    <property type="project" value="UniProtKB-KW"/>
</dbReference>
<protein>
    <recommendedName>
        <fullName evidence="7">RNA-directed RNA polymerase</fullName>
        <ecNumber evidence="7">2.7.7.48</ecNumber>
    </recommendedName>
</protein>
<keyword evidence="7" id="KW-0693">Viral RNA replication</keyword>
<proteinExistence type="inferred from homology"/>
<evidence type="ECO:0000256" key="1">
    <source>
        <dbReference type="ARBA" id="ARBA00010455"/>
    </source>
</evidence>
<dbReference type="SUPFAM" id="SSF56672">
    <property type="entry name" value="DNA/RNA polymerases"/>
    <property type="match status" value="1"/>
</dbReference>
<dbReference type="GO" id="GO:0003723">
    <property type="term" value="F:RNA binding"/>
    <property type="evidence" value="ECO:0007669"/>
    <property type="project" value="InterPro"/>
</dbReference>
<comment type="similarity">
    <text evidence="1">Belongs to the totiviridae RNA-directed RNA polymerase family.</text>
</comment>
<dbReference type="EC" id="2.7.7.48" evidence="7"/>
<name>A0A9E7V2L9_9VIRU</name>
<evidence type="ECO:0000256" key="7">
    <source>
        <dbReference type="RuleBase" id="RU364050"/>
    </source>
</evidence>
<dbReference type="GO" id="GO:0000166">
    <property type="term" value="F:nucleotide binding"/>
    <property type="evidence" value="ECO:0007669"/>
    <property type="project" value="UniProtKB-KW"/>
</dbReference>
<evidence type="ECO:0000256" key="5">
    <source>
        <dbReference type="ARBA" id="ARBA00022741"/>
    </source>
</evidence>
<evidence type="ECO:0000256" key="2">
    <source>
        <dbReference type="ARBA" id="ARBA00022484"/>
    </source>
</evidence>
<sequence length="827" mass="91509">MKGSPVTEDANAPASLSAYLEGVLRNYDTSEVAGLVFSEQISYVYRPSWAGRRPHALARAACSYLRCKVPVQVALGAGDLNHLLTYLPRTPELPPEQAKPTWLTSRKEAMKAFPPKARPMAVQKANLFLDEVARDVWEHYPASLQCAAPYLRRLCSQRATHDQATAFLLYSVLLAQHTNQAYRWACWAVEDPKAAKEVGNFLKAVGANGSSYGSLLVETDTLQGRDTPGTDLAADAKKRTQYASIREDMLAEFDDDALRSAVRRVLELELVEPKEGGPLPFPDYAQHWDSRWQWAVNGSHSAMVGRDIASLPYDKSRISKMHRRAWLETVEDDPRIGWDGHTYVSANPKLECGKTRAIYACDTRSYLAFDHLLGTVEKHWRGRRVILNPGKGGHLGMVRRIERCRNRSGVSLMLDYDDFNSHHSTRAMQLLFEELCQATGYPPDLAKPLIASFDKMDIYHDARLVGRAAGTLMSGHRGTTFINSVFNMAYLMVVLGEDYVLGRETRHVGDDVYMGAENYRDAGNIIDKVMASRLRMNPSKQSVGHVSTEFLRVASDQRDSYGYLARAVSTTVAGNWFTDKILDPAESLQTMVSAARTIANRSRSQRAPLLLVSAVRRTLGADSPDDATLARLLCGVYALNDGPQFISSGRHNKLPVTVVYSPDKHGYSHLPAVASEAYLSKCADPLEVDILTMSGISVKGSMQRASWSKSVNFSDRTFERLKFHSPVSAPAIGSVKVEDLLRAPKPYGVLLKYPLLVLAKDRIPETALRVAVAAAGGNPHVPDLALEAWGEYRHGVIVNTVLSYSDAASFGKRTGLSVLTSTRRCYV</sequence>
<evidence type="ECO:0000256" key="3">
    <source>
        <dbReference type="ARBA" id="ARBA00022679"/>
    </source>
</evidence>